<evidence type="ECO:0000313" key="6">
    <source>
        <dbReference type="Proteomes" id="UP001466893"/>
    </source>
</evidence>
<dbReference type="InterPro" id="IPR018060">
    <property type="entry name" value="HTH_AraC"/>
</dbReference>
<dbReference type="Gene3D" id="2.60.120.280">
    <property type="entry name" value="Regulatory protein AraC"/>
    <property type="match status" value="1"/>
</dbReference>
<reference evidence="5 6" key="1">
    <citation type="submission" date="2024-04" db="EMBL/GenBank/DDBJ databases">
        <title>Kosakonia calanthae sp. nov., a halophilic bacterium isolated from leaves of Calanthe tiplacata.</title>
        <authorList>
            <person name="Wu P."/>
        </authorList>
    </citation>
    <scope>NUCLEOTIDE SEQUENCE [LARGE SCALE GENOMIC DNA]</scope>
    <source>
        <strain evidence="5 6">BYX6</strain>
    </source>
</reference>
<feature type="domain" description="HTH araC/xylS-type" evidence="4">
    <location>
        <begin position="193"/>
        <end position="291"/>
    </location>
</feature>
<evidence type="ECO:0000256" key="1">
    <source>
        <dbReference type="ARBA" id="ARBA00023015"/>
    </source>
</evidence>
<keyword evidence="3" id="KW-0804">Transcription</keyword>
<dbReference type="SMART" id="SM00342">
    <property type="entry name" value="HTH_ARAC"/>
    <property type="match status" value="1"/>
</dbReference>
<dbReference type="NCBIfam" id="NF007860">
    <property type="entry name" value="PRK10572.1"/>
    <property type="match status" value="1"/>
</dbReference>
<protein>
    <submittedName>
        <fullName evidence="5">Arabinose operon transcriptional regulator AraC</fullName>
    </submittedName>
</protein>
<gene>
    <name evidence="5" type="primary">araC</name>
    <name evidence="5" type="ORF">AAEY27_11255</name>
</gene>
<evidence type="ECO:0000256" key="2">
    <source>
        <dbReference type="ARBA" id="ARBA00023125"/>
    </source>
</evidence>
<dbReference type="Proteomes" id="UP001466893">
    <property type="component" value="Chromosome"/>
</dbReference>
<dbReference type="Pfam" id="PF02311">
    <property type="entry name" value="AraC_binding"/>
    <property type="match status" value="1"/>
</dbReference>
<accession>A0ABZ3AZG7</accession>
<dbReference type="InterPro" id="IPR009057">
    <property type="entry name" value="Homeodomain-like_sf"/>
</dbReference>
<dbReference type="PROSITE" id="PS01124">
    <property type="entry name" value="HTH_ARAC_FAMILY_2"/>
    <property type="match status" value="1"/>
</dbReference>
<dbReference type="Pfam" id="PF12833">
    <property type="entry name" value="HTH_18"/>
    <property type="match status" value="1"/>
</dbReference>
<evidence type="ECO:0000256" key="3">
    <source>
        <dbReference type="ARBA" id="ARBA00023163"/>
    </source>
</evidence>
<dbReference type="SUPFAM" id="SSF46689">
    <property type="entry name" value="Homeodomain-like"/>
    <property type="match status" value="2"/>
</dbReference>
<keyword evidence="1" id="KW-0805">Transcription regulation</keyword>
<evidence type="ECO:0000313" key="5">
    <source>
        <dbReference type="EMBL" id="WZV96275.1"/>
    </source>
</evidence>
<proteinExistence type="predicted"/>
<evidence type="ECO:0000259" key="4">
    <source>
        <dbReference type="PROSITE" id="PS01124"/>
    </source>
</evidence>
<keyword evidence="6" id="KW-1185">Reference proteome</keyword>
<dbReference type="Gene3D" id="1.10.10.60">
    <property type="entry name" value="Homeodomain-like"/>
    <property type="match status" value="2"/>
</dbReference>
<organism evidence="5 6">
    <name type="scientific">Kosakonia calanthes</name>
    <dbReference type="NCBI Taxonomy" id="3139408"/>
    <lineage>
        <taxon>Bacteria</taxon>
        <taxon>Pseudomonadati</taxon>
        <taxon>Pseudomonadota</taxon>
        <taxon>Gammaproteobacteria</taxon>
        <taxon>Enterobacterales</taxon>
        <taxon>Enterobacteriaceae</taxon>
        <taxon>Kosakonia</taxon>
    </lineage>
</organism>
<dbReference type="RefSeq" id="WP_342320590.1">
    <property type="nucleotide sequence ID" value="NZ_CP151800.1"/>
</dbReference>
<dbReference type="SUPFAM" id="SSF51215">
    <property type="entry name" value="Regulatory protein AraC"/>
    <property type="match status" value="1"/>
</dbReference>
<dbReference type="EMBL" id="CP151800">
    <property type="protein sequence ID" value="WZV96275.1"/>
    <property type="molecule type" value="Genomic_DNA"/>
</dbReference>
<dbReference type="PANTHER" id="PTHR43280:SF25">
    <property type="entry name" value="ARABINOSE OPERON REGULATORY PROTEIN"/>
    <property type="match status" value="1"/>
</dbReference>
<dbReference type="PANTHER" id="PTHR43280">
    <property type="entry name" value="ARAC-FAMILY TRANSCRIPTIONAL REGULATOR"/>
    <property type="match status" value="1"/>
</dbReference>
<sequence>MWPQTLPMNDVDDELLIYSPLMRSFTFNAYLVAGYTPIVKGNKLDFFINRQQGMKGYILNITLRGAGVVYLNNEKLICRENDILLFPPGCPHHYGREPQNTWWDHLWIYFIPRPYWIDWLKWDRNWHQIGLTQSTDMVFLTDLKNSIKEVIRLNSSADRLDSILAMNSLEKALLYCFKQQPVSNRTSVDPRINAICQYLDENLAAKITINELAAKAFLSASRLAHLFRQETGMTIWGWREKQRMSRASMLLQHTQLTISQIAQIVGYDDALYFSRLFHQQNHVGPREYRKRFEQLHSL</sequence>
<dbReference type="InterPro" id="IPR003313">
    <property type="entry name" value="AraC-bd"/>
</dbReference>
<keyword evidence="2" id="KW-0238">DNA-binding</keyword>
<dbReference type="InterPro" id="IPR037923">
    <property type="entry name" value="HTH-like"/>
</dbReference>
<name>A0ABZ3AZG7_9ENTR</name>